<dbReference type="InterPro" id="IPR050330">
    <property type="entry name" value="Bact_OuterMem_StrucFunc"/>
</dbReference>
<dbReference type="EMBL" id="CP066775">
    <property type="protein sequence ID" value="QQL48907.1"/>
    <property type="molecule type" value="Genomic_DNA"/>
</dbReference>
<dbReference type="PANTHER" id="PTHR30329:SF21">
    <property type="entry name" value="LIPOPROTEIN YIAD-RELATED"/>
    <property type="match status" value="1"/>
</dbReference>
<name>A0A6I4I1B0_9SPHI</name>
<dbReference type="PANTHER" id="PTHR30329">
    <property type="entry name" value="STATOR ELEMENT OF FLAGELLAR MOTOR COMPLEX"/>
    <property type="match status" value="1"/>
</dbReference>
<dbReference type="InterPro" id="IPR006664">
    <property type="entry name" value="OMP_bac"/>
</dbReference>
<protein>
    <submittedName>
        <fullName evidence="4">OmpA family protein</fullName>
    </submittedName>
</protein>
<keyword evidence="3" id="KW-0998">Cell outer membrane</keyword>
<organism evidence="4 5">
    <name type="scientific">Mucilaginibacter ginkgonis</name>
    <dbReference type="NCBI Taxonomy" id="2682091"/>
    <lineage>
        <taxon>Bacteria</taxon>
        <taxon>Pseudomonadati</taxon>
        <taxon>Bacteroidota</taxon>
        <taxon>Sphingobacteriia</taxon>
        <taxon>Sphingobacteriales</taxon>
        <taxon>Sphingobacteriaceae</taxon>
        <taxon>Mucilaginibacter</taxon>
    </lineage>
</organism>
<dbReference type="SUPFAM" id="SSF82171">
    <property type="entry name" value="DPP6 N-terminal domain-like"/>
    <property type="match status" value="1"/>
</dbReference>
<dbReference type="InterPro" id="IPR011990">
    <property type="entry name" value="TPR-like_helical_dom_sf"/>
</dbReference>
<evidence type="ECO:0000256" key="3">
    <source>
        <dbReference type="ARBA" id="ARBA00023237"/>
    </source>
</evidence>
<dbReference type="InterPro" id="IPR011659">
    <property type="entry name" value="WD40"/>
</dbReference>
<accession>A0A6I4I1B0</accession>
<keyword evidence="5" id="KW-1185">Reference proteome</keyword>
<keyword evidence="2" id="KW-0472">Membrane</keyword>
<dbReference type="Pfam" id="PF00691">
    <property type="entry name" value="OmpA"/>
    <property type="match status" value="1"/>
</dbReference>
<dbReference type="SUPFAM" id="SSF103088">
    <property type="entry name" value="OmpA-like"/>
    <property type="match status" value="1"/>
</dbReference>
<gene>
    <name evidence="4" type="ORF">GO620_012045</name>
</gene>
<dbReference type="KEGG" id="mgik:GO620_012045"/>
<comment type="subcellular location">
    <subcellularLocation>
        <location evidence="1">Cell outer membrane</location>
    </subcellularLocation>
</comment>
<evidence type="ECO:0000256" key="2">
    <source>
        <dbReference type="ARBA" id="ARBA00023136"/>
    </source>
</evidence>
<dbReference type="SUPFAM" id="SSF48452">
    <property type="entry name" value="TPR-like"/>
    <property type="match status" value="1"/>
</dbReference>
<dbReference type="CDD" id="cd07185">
    <property type="entry name" value="OmpA_C-like"/>
    <property type="match status" value="1"/>
</dbReference>
<dbReference type="Gene3D" id="1.25.40.10">
    <property type="entry name" value="Tetratricopeptide repeat domain"/>
    <property type="match status" value="1"/>
</dbReference>
<dbReference type="PROSITE" id="PS51123">
    <property type="entry name" value="OMPA_2"/>
    <property type="match status" value="1"/>
</dbReference>
<dbReference type="PRINTS" id="PR01021">
    <property type="entry name" value="OMPADOMAIN"/>
</dbReference>
<dbReference type="AlphaFoldDB" id="A0A6I4I1B0"/>
<evidence type="ECO:0000256" key="1">
    <source>
        <dbReference type="ARBA" id="ARBA00004442"/>
    </source>
</evidence>
<evidence type="ECO:0000313" key="5">
    <source>
        <dbReference type="Proteomes" id="UP000429232"/>
    </source>
</evidence>
<dbReference type="InterPro" id="IPR006665">
    <property type="entry name" value="OmpA-like"/>
</dbReference>
<dbReference type="Gene3D" id="3.30.1330.60">
    <property type="entry name" value="OmpA-like domain"/>
    <property type="match status" value="1"/>
</dbReference>
<dbReference type="Pfam" id="PF07676">
    <property type="entry name" value="PD40"/>
    <property type="match status" value="1"/>
</dbReference>
<evidence type="ECO:0000313" key="4">
    <source>
        <dbReference type="EMBL" id="QQL48907.1"/>
    </source>
</evidence>
<proteinExistence type="predicted"/>
<reference evidence="4 5" key="1">
    <citation type="submission" date="2020-12" db="EMBL/GenBank/DDBJ databases">
        <title>HMF7856_wgs.fasta genome submission.</title>
        <authorList>
            <person name="Kang H."/>
            <person name="Kim H."/>
            <person name="Joh K."/>
        </authorList>
    </citation>
    <scope>NUCLEOTIDE SEQUENCE [LARGE SCALE GENOMIC DNA]</scope>
    <source>
        <strain evidence="4 5">HMF7856</strain>
    </source>
</reference>
<dbReference type="GO" id="GO:0009279">
    <property type="term" value="C:cell outer membrane"/>
    <property type="evidence" value="ECO:0007669"/>
    <property type="project" value="UniProtKB-SubCell"/>
</dbReference>
<dbReference type="Proteomes" id="UP000429232">
    <property type="component" value="Chromosome"/>
</dbReference>
<dbReference type="RefSeq" id="WP_157525608.1">
    <property type="nucleotide sequence ID" value="NZ_CP066775.1"/>
</dbReference>
<dbReference type="InterPro" id="IPR036737">
    <property type="entry name" value="OmpA-like_sf"/>
</dbReference>
<sequence>MKKILILSLFIVGCSYKLFAQEQLSKQQMVDRMFEREEYAKCLPLYLELAAKSNPQLVALQRVADCYRLINDYRHAEEWYRDVTRYPKANSENIYFYAEALLANNKPKEARDQYIKYYSLTNDTATRVRKLADCDSAIKWAAEKSGYEVKPAERFDSNASDWGLAFYGKDDFAFVSDRGSGSNGIYERTGAGYLQLYRATGNEIKPWLIDVKDNKFFNGSYNIGPIAFTAMGDTAYITVTTTVSKKSLPVHRGNMSGQGLYERRLQLFTAVLKDNIWSDLTPFEYNNVKEYSVGHAALSLDGNTIYFTSDMPGGQGKTDIWFCKKQPDGKWSKPMNCGGIINTKDEEAFPVINAGTLYYSSKGLPGMGGFDIYKAERSGDDWSKSENLKYPVNSTRDDFYFVTRDGLNGYLSSNRDDGRSDDIYSFRFTPPPANPHETGFAPGLVLANIYYDLDKSNIRPDAIIELDKVVAILSRNPQIKVQLSSYTDSRATKDYNVGLSERRSASAQAYLIDHGIEPGRLITASFGENNLVNQCADEVTCTEAQHQLNRRTEITVLK</sequence>